<dbReference type="STRING" id="488535.SAMN04487963_2153"/>
<feature type="transmembrane region" description="Helical" evidence="10">
    <location>
        <begin position="12"/>
        <end position="29"/>
    </location>
</feature>
<organism evidence="11 12">
    <name type="scientific">Marinobacter zhejiangensis</name>
    <dbReference type="NCBI Taxonomy" id="488535"/>
    <lineage>
        <taxon>Bacteria</taxon>
        <taxon>Pseudomonadati</taxon>
        <taxon>Pseudomonadota</taxon>
        <taxon>Gammaproteobacteria</taxon>
        <taxon>Pseudomonadales</taxon>
        <taxon>Marinobacteraceae</taxon>
        <taxon>Marinobacter</taxon>
    </lineage>
</organism>
<dbReference type="PANTHER" id="PTHR36122">
    <property type="entry name" value="NICOTINAMIDE RIBOSIDE TRANSPORTER PNUC"/>
    <property type="match status" value="1"/>
</dbReference>
<evidence type="ECO:0000256" key="5">
    <source>
        <dbReference type="ARBA" id="ARBA00022448"/>
    </source>
</evidence>
<dbReference type="RefSeq" id="WP_092022375.1">
    <property type="nucleotide sequence ID" value="NZ_FOUE01000003.1"/>
</dbReference>
<keyword evidence="12" id="KW-1185">Reference proteome</keyword>
<keyword evidence="8 10" id="KW-1133">Transmembrane helix</keyword>
<evidence type="ECO:0000256" key="6">
    <source>
        <dbReference type="ARBA" id="ARBA00022475"/>
    </source>
</evidence>
<evidence type="ECO:0000313" key="11">
    <source>
        <dbReference type="EMBL" id="SFM34499.1"/>
    </source>
</evidence>
<evidence type="ECO:0000256" key="8">
    <source>
        <dbReference type="ARBA" id="ARBA00022989"/>
    </source>
</evidence>
<sequence length="201" mass="23002">MDFLVQMVGSRPIEMVAVACGLLNVLLIIRRSMWNYPFGFLMVVLYAKIFYDYQLYSDALLQVYFFFIQIYGVWCWLQGQGDDGRIRVRYLPRQHYAAYLLLTLAGWLALSSLMSHFTDAAYPYWDGAIAALSVLAQFLMSRRHVESWYLWITVDVLAIGLFAARDLTPTAALYGVFLVLAVLGMVQWQRASRRAAVAEVA</sequence>
<gene>
    <name evidence="11" type="ORF">SAMN04487963_2153</name>
</gene>
<dbReference type="Proteomes" id="UP000198519">
    <property type="component" value="Unassembled WGS sequence"/>
</dbReference>
<evidence type="ECO:0000256" key="4">
    <source>
        <dbReference type="ARBA" id="ARBA00017522"/>
    </source>
</evidence>
<dbReference type="NCBIfam" id="TIGR01528">
    <property type="entry name" value="NMN_trans_PnuC"/>
    <property type="match status" value="1"/>
</dbReference>
<comment type="similarity">
    <text evidence="3">Belongs to the nicotinamide ribonucleoside (NR) uptake permease (TC 4.B.1) family.</text>
</comment>
<evidence type="ECO:0000256" key="10">
    <source>
        <dbReference type="SAM" id="Phobius"/>
    </source>
</evidence>
<keyword evidence="7 10" id="KW-0812">Transmembrane</keyword>
<evidence type="ECO:0000256" key="2">
    <source>
        <dbReference type="ARBA" id="ARBA00004651"/>
    </source>
</evidence>
<feature type="transmembrane region" description="Helical" evidence="10">
    <location>
        <begin position="123"/>
        <end position="141"/>
    </location>
</feature>
<dbReference type="EMBL" id="FOUE01000003">
    <property type="protein sequence ID" value="SFM34499.1"/>
    <property type="molecule type" value="Genomic_DNA"/>
</dbReference>
<feature type="transmembrane region" description="Helical" evidence="10">
    <location>
        <begin position="59"/>
        <end position="77"/>
    </location>
</feature>
<dbReference type="OrthoDB" id="9791248at2"/>
<keyword evidence="5" id="KW-0813">Transport</keyword>
<evidence type="ECO:0000256" key="7">
    <source>
        <dbReference type="ARBA" id="ARBA00022692"/>
    </source>
</evidence>
<evidence type="ECO:0000256" key="3">
    <source>
        <dbReference type="ARBA" id="ARBA00006669"/>
    </source>
</evidence>
<feature type="transmembrane region" description="Helical" evidence="10">
    <location>
        <begin position="171"/>
        <end position="188"/>
    </location>
</feature>
<keyword evidence="9 10" id="KW-0472">Membrane</keyword>
<protein>
    <recommendedName>
        <fullName evidence="4">Nicotinamide riboside transporter PnuC</fullName>
    </recommendedName>
</protein>
<evidence type="ECO:0000313" key="12">
    <source>
        <dbReference type="Proteomes" id="UP000198519"/>
    </source>
</evidence>
<feature type="transmembrane region" description="Helical" evidence="10">
    <location>
        <begin position="148"/>
        <end position="165"/>
    </location>
</feature>
<reference evidence="12" key="1">
    <citation type="submission" date="2016-10" db="EMBL/GenBank/DDBJ databases">
        <authorList>
            <person name="Varghese N."/>
            <person name="Submissions S."/>
        </authorList>
    </citation>
    <scope>NUCLEOTIDE SEQUENCE [LARGE SCALE GENOMIC DNA]</scope>
    <source>
        <strain evidence="12">CGMCC 1.7061</strain>
    </source>
</reference>
<evidence type="ECO:0000256" key="9">
    <source>
        <dbReference type="ARBA" id="ARBA00023136"/>
    </source>
</evidence>
<dbReference type="Pfam" id="PF04973">
    <property type="entry name" value="NMN_transporter"/>
    <property type="match status" value="1"/>
</dbReference>
<name>A0A1I4Q349_9GAMM</name>
<feature type="transmembrane region" description="Helical" evidence="10">
    <location>
        <begin position="36"/>
        <end position="53"/>
    </location>
</feature>
<feature type="transmembrane region" description="Helical" evidence="10">
    <location>
        <begin position="98"/>
        <end position="117"/>
    </location>
</feature>
<dbReference type="GO" id="GO:0034257">
    <property type="term" value="F:nicotinamide riboside transmembrane transporter activity"/>
    <property type="evidence" value="ECO:0007669"/>
    <property type="project" value="InterPro"/>
</dbReference>
<dbReference type="InterPro" id="IPR006419">
    <property type="entry name" value="NMN_transpt_PnuC"/>
</dbReference>
<keyword evidence="6" id="KW-1003">Cell membrane</keyword>
<comment type="function">
    <text evidence="1">Required for nicotinamide riboside transport across the inner membrane.</text>
</comment>
<dbReference type="GO" id="GO:0005886">
    <property type="term" value="C:plasma membrane"/>
    <property type="evidence" value="ECO:0007669"/>
    <property type="project" value="UniProtKB-SubCell"/>
</dbReference>
<proteinExistence type="inferred from homology"/>
<accession>A0A1I4Q349</accession>
<comment type="subcellular location">
    <subcellularLocation>
        <location evidence="2">Cell membrane</location>
        <topology evidence="2">Multi-pass membrane protein</topology>
    </subcellularLocation>
</comment>
<dbReference type="AlphaFoldDB" id="A0A1I4Q349"/>
<evidence type="ECO:0000256" key="1">
    <source>
        <dbReference type="ARBA" id="ARBA00002672"/>
    </source>
</evidence>
<dbReference type="PANTHER" id="PTHR36122:SF2">
    <property type="entry name" value="NICOTINAMIDE RIBOSIDE TRANSPORTER PNUC"/>
    <property type="match status" value="1"/>
</dbReference>